<dbReference type="AlphaFoldDB" id="A0A2G0E8W2"/>
<evidence type="ECO:0000313" key="1">
    <source>
        <dbReference type="EMBL" id="PHL20892.1"/>
    </source>
</evidence>
<organism evidence="1 2">
    <name type="scientific">Enterococcus faecium</name>
    <name type="common">Streptococcus faecium</name>
    <dbReference type="NCBI Taxonomy" id="1352"/>
    <lineage>
        <taxon>Bacteria</taxon>
        <taxon>Bacillati</taxon>
        <taxon>Bacillota</taxon>
        <taxon>Bacilli</taxon>
        <taxon>Lactobacillales</taxon>
        <taxon>Enterococcaceae</taxon>
        <taxon>Enterococcus</taxon>
    </lineage>
</organism>
<protein>
    <submittedName>
        <fullName evidence="1">Uncharacterized protein</fullName>
    </submittedName>
</protein>
<evidence type="ECO:0000313" key="2">
    <source>
        <dbReference type="Proteomes" id="UP000224303"/>
    </source>
</evidence>
<reference evidence="1 2" key="1">
    <citation type="submission" date="2017-10" db="EMBL/GenBank/DDBJ databases">
        <title>Draft genomes of the Enterococcus faecium isolated from human feces before and after Helicobacter pylori eradication therapy.</title>
        <authorList>
            <person name="Prianichniikov N.A."/>
            <person name="Glushchenko O.E."/>
            <person name="Malakhova M.V."/>
        </authorList>
    </citation>
    <scope>NUCLEOTIDE SEQUENCE [LARGE SCALE GENOMIC DNA]</scope>
    <source>
        <strain evidence="1 2">Hp_5-7</strain>
    </source>
</reference>
<gene>
    <name evidence="1" type="ORF">CQR37_11525</name>
</gene>
<dbReference type="EMBL" id="PCGC01000031">
    <property type="protein sequence ID" value="PHL20892.1"/>
    <property type="molecule type" value="Genomic_DNA"/>
</dbReference>
<accession>A0A2G0E8W2</accession>
<dbReference type="RefSeq" id="WP_072538732.1">
    <property type="nucleotide sequence ID" value="NZ_PCFX01000033.1"/>
</dbReference>
<comment type="caution">
    <text evidence="1">The sequence shown here is derived from an EMBL/GenBank/DDBJ whole genome shotgun (WGS) entry which is preliminary data.</text>
</comment>
<proteinExistence type="predicted"/>
<sequence>MTNLNTRSPEGMTLLEIEEKIVKMKPKINKKTINFLEEEVTIQAIDDEKAEFLYFSKLQYLYHLSLIEPEQSDEELFFWKNNYIKIWCIGVGHKEIGKRDLIFFATNSSTDEFVTIDAVSKTSSPRFYKLNQLEKIKFLIEEKIIPDIEANIIINSVNGFSIVAAWIEYWVKEESKSIEKLATPSKELVDFNSATIRAKRYNFEEMLKKINNEQFTIEFDECLYAYNNEKWFVCAAGLGGILEHLLYLILEKNSMIDNNFPDDATAKIYIEYLSRQPIKLKKREKTYLRGLFLIRNSVSHYNQGFTSKDQCTNLMNGIKNIFNNYYVKDFNL</sequence>
<dbReference type="Proteomes" id="UP000224303">
    <property type="component" value="Unassembled WGS sequence"/>
</dbReference>
<name>A0A2G0E8W2_ENTFC</name>